<protein>
    <submittedName>
        <fullName evidence="2">Uncharacterized protein</fullName>
    </submittedName>
</protein>
<keyword evidence="1" id="KW-0812">Transmembrane</keyword>
<dbReference type="EMBL" id="CP159373">
    <property type="protein sequence ID" value="XCN73587.1"/>
    <property type="molecule type" value="Genomic_DNA"/>
</dbReference>
<name>A0AAU8LWV8_9BACT</name>
<organism evidence="2">
    <name type="scientific">Candidatus Electrothrix aestuarii</name>
    <dbReference type="NCBI Taxonomy" id="3062594"/>
    <lineage>
        <taxon>Bacteria</taxon>
        <taxon>Pseudomonadati</taxon>
        <taxon>Thermodesulfobacteriota</taxon>
        <taxon>Desulfobulbia</taxon>
        <taxon>Desulfobulbales</taxon>
        <taxon>Desulfobulbaceae</taxon>
        <taxon>Candidatus Electrothrix</taxon>
    </lineage>
</organism>
<accession>A0AAU8LWV8</accession>
<reference evidence="2" key="2">
    <citation type="submission" date="2024-06" db="EMBL/GenBank/DDBJ databases">
        <authorList>
            <person name="Plum-Jensen L.E."/>
            <person name="Schramm A."/>
            <person name="Marshall I.P.G."/>
        </authorList>
    </citation>
    <scope>NUCLEOTIDE SEQUENCE</scope>
    <source>
        <strain evidence="2">Rat1</strain>
    </source>
</reference>
<dbReference type="AlphaFoldDB" id="A0AAU8LWV8"/>
<keyword evidence="1" id="KW-1133">Transmembrane helix</keyword>
<feature type="transmembrane region" description="Helical" evidence="1">
    <location>
        <begin position="95"/>
        <end position="124"/>
    </location>
</feature>
<reference evidence="2" key="1">
    <citation type="journal article" date="2024" name="Syst. Appl. Microbiol.">
        <title>First single-strain enrichments of Electrothrix cable bacteria, description of E. aestuarii sp. nov. and E. rattekaaiensis sp. nov., and proposal of a cable bacteria taxonomy following the rules of the SeqCode.</title>
        <authorList>
            <person name="Plum-Jensen L.E."/>
            <person name="Schramm A."/>
            <person name="Marshall I.P.G."/>
        </authorList>
    </citation>
    <scope>NUCLEOTIDE SEQUENCE</scope>
    <source>
        <strain evidence="2">Rat1</strain>
    </source>
</reference>
<proteinExistence type="predicted"/>
<evidence type="ECO:0000313" key="2">
    <source>
        <dbReference type="EMBL" id="XCN73587.1"/>
    </source>
</evidence>
<sequence length="485" mass="55455">MKFEYPRDRVCIYHLINSTQKMKKGLRTKKGELIHDIDDACKKILELYYAVDDNNSEYQNIHKSIYIKRLEGVDRWYLPSTVDETTSPENYDEKIIGAAIIFAVSAALSGFASLLTSSVVAYLIKKEKNKLKDRAVAIMAAVTDAGKNAIKNNLNKLIREEQQINDTDPGKHSIPIIGNNGDLRTAYMFKLREGIATAMDAESKELNTTLKQMASKPEEEKWSMLQAWYNSINEAREYAKNFQYATTVEGWVRHVAHNQFGTEFKIGNMTLTELYREKKITLPKMQAISNCLKITGFERLPVHHQHYLSRIYGVKFKELEIESVTNCVSLADKKFLSISSSSIGVIEFNIIIRHPPERMNDFSSYIDSCTIDTGENKTHKITSQNYFLINQYKVSQFKVPKRVIITALRTPYRNAHVVLAFDEDNRMEIREDGAFLSQYALYRTYGRNAPRGLVNSNAFTTLGAFYVKTNILDCTLKELGLYSIG</sequence>
<keyword evidence="1" id="KW-0472">Membrane</keyword>
<evidence type="ECO:0000256" key="1">
    <source>
        <dbReference type="SAM" id="Phobius"/>
    </source>
</evidence>
<dbReference type="KEGG" id="eaj:Q3M24_02205"/>
<gene>
    <name evidence="2" type="ORF">Q3M24_02205</name>
</gene>